<evidence type="ECO:0000313" key="9">
    <source>
        <dbReference type="EMBL" id="ABG03210.1"/>
    </source>
</evidence>
<proteinExistence type="inferred from homology"/>
<dbReference type="OrthoDB" id="9813426at2"/>
<feature type="transmembrane region" description="Helical" evidence="7">
    <location>
        <begin position="386"/>
        <end position="404"/>
    </location>
</feature>
<keyword evidence="4 7" id="KW-0812">Transmembrane</keyword>
<dbReference type="Gene3D" id="1.20.144.10">
    <property type="entry name" value="Phosphatidic acid phosphatase type 2/haloperoxidase"/>
    <property type="match status" value="1"/>
</dbReference>
<feature type="transmembrane region" description="Helical" evidence="7">
    <location>
        <begin position="121"/>
        <end position="141"/>
    </location>
</feature>
<name>Q1AZG8_RUBXD</name>
<evidence type="ECO:0000256" key="1">
    <source>
        <dbReference type="ARBA" id="ARBA00004651"/>
    </source>
</evidence>
<feature type="transmembrane region" description="Helical" evidence="7">
    <location>
        <begin position="284"/>
        <end position="301"/>
    </location>
</feature>
<feature type="transmembrane region" description="Helical" evidence="7">
    <location>
        <begin position="95"/>
        <end position="114"/>
    </location>
</feature>
<evidence type="ECO:0000313" key="10">
    <source>
        <dbReference type="Proteomes" id="UP000006637"/>
    </source>
</evidence>
<dbReference type="InterPro" id="IPR036938">
    <property type="entry name" value="PAP2/HPO_sf"/>
</dbReference>
<evidence type="ECO:0000256" key="7">
    <source>
        <dbReference type="SAM" id="Phobius"/>
    </source>
</evidence>
<dbReference type="RefSeq" id="WP_011563228.1">
    <property type="nucleotide sequence ID" value="NC_008148.1"/>
</dbReference>
<evidence type="ECO:0000256" key="6">
    <source>
        <dbReference type="ARBA" id="ARBA00023136"/>
    </source>
</evidence>
<feature type="domain" description="Phosphatidic acid phosphatase type 2/haloperoxidase" evidence="8">
    <location>
        <begin position="311"/>
        <end position="431"/>
    </location>
</feature>
<evidence type="ECO:0000259" key="8">
    <source>
        <dbReference type="SMART" id="SM00014"/>
    </source>
</evidence>
<feature type="transmembrane region" description="Helical" evidence="7">
    <location>
        <begin position="313"/>
        <end position="334"/>
    </location>
</feature>
<feature type="transmembrane region" description="Helical" evidence="7">
    <location>
        <begin position="218"/>
        <end position="241"/>
    </location>
</feature>
<dbReference type="InterPro" id="IPR000326">
    <property type="entry name" value="PAP2/HPO"/>
</dbReference>
<feature type="transmembrane region" description="Helical" evidence="7">
    <location>
        <begin position="416"/>
        <end position="437"/>
    </location>
</feature>
<comment type="similarity">
    <text evidence="2">Belongs to the DedA family.</text>
</comment>
<keyword evidence="6 7" id="KW-0472">Membrane</keyword>
<comment type="subcellular location">
    <subcellularLocation>
        <location evidence="1">Cell membrane</location>
        <topology evidence="1">Multi-pass membrane protein</topology>
    </subcellularLocation>
</comment>
<dbReference type="PANTHER" id="PTHR42709:SF6">
    <property type="entry name" value="UNDECAPRENYL PHOSPHATE TRANSPORTER A"/>
    <property type="match status" value="1"/>
</dbReference>
<dbReference type="EMBL" id="CP000386">
    <property type="protein sequence ID" value="ABG03210.1"/>
    <property type="molecule type" value="Genomic_DNA"/>
</dbReference>
<evidence type="ECO:0000256" key="4">
    <source>
        <dbReference type="ARBA" id="ARBA00022692"/>
    </source>
</evidence>
<keyword evidence="5 7" id="KW-1133">Transmembrane helix</keyword>
<dbReference type="eggNOG" id="COG0671">
    <property type="taxonomic scope" value="Bacteria"/>
</dbReference>
<dbReference type="Pfam" id="PF09335">
    <property type="entry name" value="VTT_dom"/>
    <property type="match status" value="1"/>
</dbReference>
<dbReference type="GO" id="GO:0005886">
    <property type="term" value="C:plasma membrane"/>
    <property type="evidence" value="ECO:0007669"/>
    <property type="project" value="UniProtKB-SubCell"/>
</dbReference>
<dbReference type="InterPro" id="IPR051311">
    <property type="entry name" value="DedA_domain"/>
</dbReference>
<dbReference type="Pfam" id="PF01569">
    <property type="entry name" value="PAP2"/>
    <property type="match status" value="1"/>
</dbReference>
<organism evidence="9 10">
    <name type="scientific">Rubrobacter xylanophilus (strain DSM 9941 / JCM 11954 / NBRC 16129 / PRD-1)</name>
    <dbReference type="NCBI Taxonomy" id="266117"/>
    <lineage>
        <taxon>Bacteria</taxon>
        <taxon>Bacillati</taxon>
        <taxon>Actinomycetota</taxon>
        <taxon>Rubrobacteria</taxon>
        <taxon>Rubrobacterales</taxon>
        <taxon>Rubrobacteraceae</taxon>
        <taxon>Rubrobacter</taxon>
    </lineage>
</organism>
<dbReference type="eggNOG" id="COG0586">
    <property type="taxonomic scope" value="Bacteria"/>
</dbReference>
<dbReference type="STRING" id="266117.Rxyl_0232"/>
<protein>
    <submittedName>
        <fullName evidence="9">Phosphoesterase, PA-phosphatase related</fullName>
    </submittedName>
</protein>
<evidence type="ECO:0000256" key="5">
    <source>
        <dbReference type="ARBA" id="ARBA00022989"/>
    </source>
</evidence>
<dbReference type="HOGENOM" id="CLU_025730_0_0_11"/>
<gene>
    <name evidence="9" type="ordered locus">Rxyl_0232</name>
</gene>
<sequence length="457" mass="47811">MVFLGVMAESAGVPLPGETILLAAGALAQRGVLDPSGVLLFGFLGAVAGDQLGYWAGRRGGRRFVLRWGRRVRLTPGRLAAAERFFDRHGGKAVFLARFVAGLRVFGALVAGIGRMRWRTFLLFNALGGAVWASAAVLAGYLLGGSLALAERWAGRAGILLALAAVTAALLYLLYRWLRGHRELLEGAAGRLMEGLPGAFLRSGAGRWLARRFSPGEVYGLTLTAGLVLAGLFSWAFGGIVEDVVSRDPLVRADVTVLRFVHAHGDPEVTAAVAAFEAAFSPELLLPAAALAGLGLLLLAARGRAGFRAALSGAVLLASALGTGLLVGLFKLLFDRSRPPASLQLVPEAGQGFPSGHAMAAFTVGAAVCYAVFLREPGSRLGSWRAKARAAVLWAALVLLVGAGRVYTGAHYPSDVLAGWALGGVWSSACITSAEVFRRLRAQKAPPGRGGVKYRPS</sequence>
<keyword evidence="10" id="KW-1185">Reference proteome</keyword>
<accession>Q1AZG8</accession>
<feature type="transmembrane region" description="Helical" evidence="7">
    <location>
        <begin position="354"/>
        <end position="374"/>
    </location>
</feature>
<dbReference type="SUPFAM" id="SSF48317">
    <property type="entry name" value="Acid phosphatase/Vanadium-dependent haloperoxidase"/>
    <property type="match status" value="1"/>
</dbReference>
<dbReference type="InterPro" id="IPR032816">
    <property type="entry name" value="VTT_dom"/>
</dbReference>
<dbReference type="AlphaFoldDB" id="Q1AZG8"/>
<keyword evidence="3" id="KW-1003">Cell membrane</keyword>
<dbReference type="CDD" id="cd03392">
    <property type="entry name" value="PAP2_like_2"/>
    <property type="match status" value="1"/>
</dbReference>
<evidence type="ECO:0000256" key="2">
    <source>
        <dbReference type="ARBA" id="ARBA00010792"/>
    </source>
</evidence>
<dbReference type="PANTHER" id="PTHR42709">
    <property type="entry name" value="ALKALINE PHOSPHATASE LIKE PROTEIN"/>
    <property type="match status" value="1"/>
</dbReference>
<reference evidence="9 10" key="1">
    <citation type="submission" date="2006-06" db="EMBL/GenBank/DDBJ databases">
        <title>Complete sequence of Rubrobacter xylanophilus DSM 9941.</title>
        <authorList>
            <consortium name="US DOE Joint Genome Institute"/>
            <person name="Copeland A."/>
            <person name="Lucas S."/>
            <person name="Lapidus A."/>
            <person name="Barry K."/>
            <person name="Detter J.C."/>
            <person name="Glavina del Rio T."/>
            <person name="Hammon N."/>
            <person name="Israni S."/>
            <person name="Dalin E."/>
            <person name="Tice H."/>
            <person name="Pitluck S."/>
            <person name="Munk A.C."/>
            <person name="Brettin T."/>
            <person name="Bruce D."/>
            <person name="Han C."/>
            <person name="Tapia R."/>
            <person name="Gilna P."/>
            <person name="Schmutz J."/>
            <person name="Larimer F."/>
            <person name="Land M."/>
            <person name="Hauser L."/>
            <person name="Kyrpides N."/>
            <person name="Lykidis A."/>
            <person name="da Costa M.S."/>
            <person name="Rainey F.A."/>
            <person name="Empadinhas N."/>
            <person name="Jolivet E."/>
            <person name="Battista J.R."/>
            <person name="Richardson P."/>
        </authorList>
    </citation>
    <scope>NUCLEOTIDE SEQUENCE [LARGE SCALE GENOMIC DNA]</scope>
    <source>
        <strain evidence="10">DSM 9941 / NBRC 16129 / PRD-1</strain>
    </source>
</reference>
<feature type="transmembrane region" description="Helical" evidence="7">
    <location>
        <begin position="153"/>
        <end position="175"/>
    </location>
</feature>
<dbReference type="KEGG" id="rxy:Rxyl_0232"/>
<evidence type="ECO:0000256" key="3">
    <source>
        <dbReference type="ARBA" id="ARBA00022475"/>
    </source>
</evidence>
<dbReference type="SMART" id="SM00014">
    <property type="entry name" value="acidPPc"/>
    <property type="match status" value="1"/>
</dbReference>
<dbReference type="Proteomes" id="UP000006637">
    <property type="component" value="Chromosome"/>
</dbReference>